<evidence type="ECO:0000313" key="5">
    <source>
        <dbReference type="EMBL" id="QDV05206.1"/>
    </source>
</evidence>
<dbReference type="EC" id="3.4.21.50" evidence="5"/>
<organism evidence="5 6">
    <name type="scientific">Saltatorellus ferox</name>
    <dbReference type="NCBI Taxonomy" id="2528018"/>
    <lineage>
        <taxon>Bacteria</taxon>
        <taxon>Pseudomonadati</taxon>
        <taxon>Planctomycetota</taxon>
        <taxon>Planctomycetia</taxon>
        <taxon>Planctomycetia incertae sedis</taxon>
        <taxon>Saltatorellus</taxon>
    </lineage>
</organism>
<dbReference type="InterPro" id="IPR055372">
    <property type="entry name" value="CBM96"/>
</dbReference>
<dbReference type="InterPro" id="IPR029052">
    <property type="entry name" value="Metallo-depent_PP-like"/>
</dbReference>
<dbReference type="SMART" id="SM00089">
    <property type="entry name" value="PKD"/>
    <property type="match status" value="3"/>
</dbReference>
<protein>
    <submittedName>
        <fullName evidence="5">Protease 1</fullName>
        <ecNumber evidence="5">3.4.21.50</ecNumber>
    </submittedName>
</protein>
<dbReference type="InterPro" id="IPR022409">
    <property type="entry name" value="PKD/Chitinase_dom"/>
</dbReference>
<dbReference type="Pfam" id="PF00149">
    <property type="entry name" value="Metallophos"/>
    <property type="match status" value="1"/>
</dbReference>
<dbReference type="PROSITE" id="PS50093">
    <property type="entry name" value="PKD"/>
    <property type="match status" value="3"/>
</dbReference>
<dbReference type="AlphaFoldDB" id="A0A518EMA6"/>
<feature type="domain" description="PKD" evidence="4">
    <location>
        <begin position="596"/>
        <end position="662"/>
    </location>
</feature>
<comment type="subcellular location">
    <subcellularLocation>
        <location evidence="1">Secreted</location>
    </subcellularLocation>
</comment>
<evidence type="ECO:0000259" key="4">
    <source>
        <dbReference type="PROSITE" id="PS50093"/>
    </source>
</evidence>
<proteinExistence type="predicted"/>
<dbReference type="Gene3D" id="2.60.40.10">
    <property type="entry name" value="Immunoglobulins"/>
    <property type="match status" value="3"/>
</dbReference>
<reference evidence="5 6" key="1">
    <citation type="submission" date="2019-02" db="EMBL/GenBank/DDBJ databases">
        <title>Deep-cultivation of Planctomycetes and their phenomic and genomic characterization uncovers novel biology.</title>
        <authorList>
            <person name="Wiegand S."/>
            <person name="Jogler M."/>
            <person name="Boedeker C."/>
            <person name="Pinto D."/>
            <person name="Vollmers J."/>
            <person name="Rivas-Marin E."/>
            <person name="Kohn T."/>
            <person name="Peeters S.H."/>
            <person name="Heuer A."/>
            <person name="Rast P."/>
            <person name="Oberbeckmann S."/>
            <person name="Bunk B."/>
            <person name="Jeske O."/>
            <person name="Meyerdierks A."/>
            <person name="Storesund J.E."/>
            <person name="Kallscheuer N."/>
            <person name="Luecker S."/>
            <person name="Lage O.M."/>
            <person name="Pohl T."/>
            <person name="Merkel B.J."/>
            <person name="Hornburger P."/>
            <person name="Mueller R.-W."/>
            <person name="Bruemmer F."/>
            <person name="Labrenz M."/>
            <person name="Spormann A.M."/>
            <person name="Op den Camp H."/>
            <person name="Overmann J."/>
            <person name="Amann R."/>
            <person name="Jetten M.S.M."/>
            <person name="Mascher T."/>
            <person name="Medema M.H."/>
            <person name="Devos D.P."/>
            <person name="Kaster A.-K."/>
            <person name="Ovreas L."/>
            <person name="Rohde M."/>
            <person name="Galperin M.Y."/>
            <person name="Jogler C."/>
        </authorList>
    </citation>
    <scope>NUCLEOTIDE SEQUENCE [LARGE SCALE GENOMIC DNA]</scope>
    <source>
        <strain evidence="5 6">Poly30</strain>
    </source>
</reference>
<dbReference type="FunFam" id="2.60.40.10:FF:000270">
    <property type="entry name" value="Cell surface protein"/>
    <property type="match status" value="3"/>
</dbReference>
<dbReference type="Gene3D" id="3.60.21.10">
    <property type="match status" value="1"/>
</dbReference>
<dbReference type="SUPFAM" id="SSF56300">
    <property type="entry name" value="Metallo-dependent phosphatases"/>
    <property type="match status" value="1"/>
</dbReference>
<evidence type="ECO:0000313" key="6">
    <source>
        <dbReference type="Proteomes" id="UP000320390"/>
    </source>
</evidence>
<dbReference type="GO" id="GO:0008233">
    <property type="term" value="F:peptidase activity"/>
    <property type="evidence" value="ECO:0007669"/>
    <property type="project" value="UniProtKB-KW"/>
</dbReference>
<evidence type="ECO:0000256" key="1">
    <source>
        <dbReference type="ARBA" id="ARBA00004613"/>
    </source>
</evidence>
<dbReference type="PANTHER" id="PTHR36842">
    <property type="entry name" value="PROTEIN TOLB HOMOLOG"/>
    <property type="match status" value="1"/>
</dbReference>
<dbReference type="InterPro" id="IPR000601">
    <property type="entry name" value="PKD_dom"/>
</dbReference>
<feature type="domain" description="PKD" evidence="4">
    <location>
        <begin position="272"/>
        <end position="347"/>
    </location>
</feature>
<keyword evidence="2" id="KW-0964">Secreted</keyword>
<dbReference type="InterPro" id="IPR013783">
    <property type="entry name" value="Ig-like_fold"/>
</dbReference>
<dbReference type="CDD" id="cd00146">
    <property type="entry name" value="PKD"/>
    <property type="match status" value="3"/>
</dbReference>
<dbReference type="Proteomes" id="UP000320390">
    <property type="component" value="Chromosome"/>
</dbReference>
<dbReference type="InterPro" id="IPR035986">
    <property type="entry name" value="PKD_dom_sf"/>
</dbReference>
<keyword evidence="3" id="KW-0732">Signal</keyword>
<evidence type="ECO:0000256" key="2">
    <source>
        <dbReference type="ARBA" id="ARBA00022525"/>
    </source>
</evidence>
<dbReference type="EMBL" id="CP036434">
    <property type="protein sequence ID" value="QDV05206.1"/>
    <property type="molecule type" value="Genomic_DNA"/>
</dbReference>
<evidence type="ECO:0000256" key="3">
    <source>
        <dbReference type="ARBA" id="ARBA00022729"/>
    </source>
</evidence>
<gene>
    <name evidence="5" type="ORF">Poly30_07020</name>
</gene>
<accession>A0A518EMA6</accession>
<dbReference type="SUPFAM" id="SSF49299">
    <property type="entry name" value="PKD domain"/>
    <property type="match status" value="3"/>
</dbReference>
<keyword evidence="5" id="KW-0645">Protease</keyword>
<dbReference type="GO" id="GO:0006508">
    <property type="term" value="P:proteolysis"/>
    <property type="evidence" value="ECO:0007669"/>
    <property type="project" value="UniProtKB-KW"/>
</dbReference>
<feature type="domain" description="PKD" evidence="4">
    <location>
        <begin position="512"/>
        <end position="590"/>
    </location>
</feature>
<dbReference type="NCBIfam" id="NF033679">
    <property type="entry name" value="DNRLRE_dom"/>
    <property type="match status" value="3"/>
</dbReference>
<dbReference type="Pfam" id="PF24517">
    <property type="entry name" value="CBM96"/>
    <property type="match status" value="3"/>
</dbReference>
<name>A0A518EMA6_9BACT</name>
<dbReference type="CDD" id="cd00838">
    <property type="entry name" value="MPP_superfamily"/>
    <property type="match status" value="1"/>
</dbReference>
<dbReference type="GO" id="GO:0005576">
    <property type="term" value="C:extracellular region"/>
    <property type="evidence" value="ECO:0007669"/>
    <property type="project" value="UniProtKB-SubCell"/>
</dbReference>
<dbReference type="InterPro" id="IPR004843">
    <property type="entry name" value="Calcineurin-like_PHP"/>
</dbReference>
<keyword evidence="6" id="KW-1185">Reference proteome</keyword>
<dbReference type="Pfam" id="PF18911">
    <property type="entry name" value="PKD_4"/>
    <property type="match status" value="3"/>
</dbReference>
<keyword evidence="5" id="KW-0378">Hydrolase</keyword>
<dbReference type="PANTHER" id="PTHR36842:SF1">
    <property type="entry name" value="PROTEIN TOLB"/>
    <property type="match status" value="1"/>
</dbReference>
<sequence>MVMVQISDSQAITAADRARFEFVLSHIVEAGAPGALIPRRPDVILFPGDYVDDDSVLDQWTSTRDTIQAMITENGFPLIGTPGNHDQEVGGIARYEEYIADSGVWDFGSEWFTGQNGPSGFTGWKGLRFIGYNGSNGAWNVTSPSDLADVEARAAAASANFENIILVGHHRHNERGMTPMVNVLENSSCIGYMRGHLDQPAIEAGLSGITNPNVHDLNSNSVIDVGALLYYEIFPDRIESYVLSLAFGPTELPEPQTIWLQHPMVPVVPVAPLASFSASEVAGAAPLNVEFTDTSTGPATEWLWDFGDGAQSTYKNPDHTYVLPGVYTVTLTASNGSGSDVVVRTNLIDVSGSVPESTFVATADAMVKSSSANRNYGTDPELRVREGEVEYRSFLRFDVDGIGSRPITGAFLRLQVTDSSVDGGSVTLVEDDWEESSVTYATAPAAIGGVLDAVGSVAVGTFVEFDVSAGVLGEGVVSFGLANGSSDSALFSSREGSVPPELIVTLGAPMAPTVAFSANAVTGTSPMSVNFTDESTGGAVVWNWSFGDGGTSVAQNPMHTYMAPGTYSVTLTAISEGGTGSLTRTDLITVAPPIVPTAAFSSAPPRGRAPLEVTFTDESEGNPTAWLWDFGDGATSTSRNPVHVYTQPGSHTVTLTVSTTAGLDVLVKPGAVFVQPEIPTATFEPVADARVRSNSPNNNYGFSDYLQVRGGGTEYRSYLQFDVTGIGANPVSSAVLRLFVTDGTPVGGTVYSVGSGWTEGGITYANAPATIGGPIGSIGDITGGLWVEIDVTAAITGEGLHSFALLEGSTNSALYSSREGYQAPQLVLTLDTVTTATTISVADGQVKSSNPTTNYGDLDTLRIRGGSPSYASYLRFDVAGVGGSFVDTATLRLFSEDGSRSGGEVYFAASPWDEQGLTSGNAPSLVGAAVAAADQAISGGWTEYDLTGAVLGDGTLWLAVVSSSTDSAIFSSREGGNPPELVLALR</sequence>